<evidence type="ECO:0000256" key="2">
    <source>
        <dbReference type="ARBA" id="ARBA00022737"/>
    </source>
</evidence>
<feature type="non-terminal residue" evidence="9">
    <location>
        <position position="1"/>
    </location>
</feature>
<feature type="chain" id="PRO_5046452707" evidence="6">
    <location>
        <begin position="24"/>
        <end position="305"/>
    </location>
</feature>
<dbReference type="Proteomes" id="UP000694865">
    <property type="component" value="Unplaced"/>
</dbReference>
<dbReference type="PANTHER" id="PTHR24255:SF38">
    <property type="entry name" value="MANNAN-BINDING LECTIN SERINE PROTEASE 1-LIKE"/>
    <property type="match status" value="1"/>
</dbReference>
<accession>A0ABM0MMH4</accession>
<dbReference type="InterPro" id="IPR001881">
    <property type="entry name" value="EGF-like_Ca-bd_dom"/>
</dbReference>
<keyword evidence="6" id="KW-0732">Signal</keyword>
<evidence type="ECO:0000259" key="7">
    <source>
        <dbReference type="PROSITE" id="PS01180"/>
    </source>
</evidence>
<dbReference type="Gene3D" id="2.10.25.10">
    <property type="entry name" value="Laminin"/>
    <property type="match status" value="1"/>
</dbReference>
<organism evidence="8 9">
    <name type="scientific">Saccoglossus kowalevskii</name>
    <name type="common">Acorn worm</name>
    <dbReference type="NCBI Taxonomy" id="10224"/>
    <lineage>
        <taxon>Eukaryota</taxon>
        <taxon>Metazoa</taxon>
        <taxon>Hemichordata</taxon>
        <taxon>Enteropneusta</taxon>
        <taxon>Harrimaniidae</taxon>
        <taxon>Saccoglossus</taxon>
    </lineage>
</organism>
<dbReference type="InterPro" id="IPR035914">
    <property type="entry name" value="Sperma_CUB_dom_sf"/>
</dbReference>
<evidence type="ECO:0000313" key="8">
    <source>
        <dbReference type="Proteomes" id="UP000694865"/>
    </source>
</evidence>
<reference evidence="9" key="1">
    <citation type="submission" date="2025-08" db="UniProtKB">
        <authorList>
            <consortium name="RefSeq"/>
        </authorList>
    </citation>
    <scope>IDENTIFICATION</scope>
    <source>
        <tissue evidence="9">Testes</tissue>
    </source>
</reference>
<sequence>KIVIGGLFYTTALLSLCIKDVNCQTNLGGMGGTFHSPSFPGMYPNHAENIWNIEVDDGYRIVLYFTEFDIEFSYQCEYDMIRVLSDDQEIARHCGNKDSVLVTSDDLTVRSPSNRMRVMFISDYSNEERFIGFKAHYYAEDIDECATENGGCDHYCHNYLSGYYCSCRAEYILHTDQRTCRVECTGHVFNQLEGIIVSPDYPLYYPKSSECDWTIDVEDGYVITLHFDTFDIESHPEVNCPYDFIKVWNGDDYMGPFCGDVPPSDIVSVRNKMKIMFHSDYSGNNVGFKAVYSTIVAFLFSSPAL</sequence>
<dbReference type="InterPro" id="IPR000859">
    <property type="entry name" value="CUB_dom"/>
</dbReference>
<keyword evidence="8" id="KW-1185">Reference proteome</keyword>
<evidence type="ECO:0000256" key="6">
    <source>
        <dbReference type="SAM" id="SignalP"/>
    </source>
</evidence>
<keyword evidence="3" id="KW-0378">Hydrolase</keyword>
<proteinExistence type="predicted"/>
<dbReference type="RefSeq" id="XP_006821215.1">
    <property type="nucleotide sequence ID" value="XM_006821152.1"/>
</dbReference>
<feature type="signal peptide" evidence="6">
    <location>
        <begin position="1"/>
        <end position="23"/>
    </location>
</feature>
<evidence type="ECO:0000256" key="4">
    <source>
        <dbReference type="ARBA" id="ARBA00023157"/>
    </source>
</evidence>
<comment type="caution">
    <text evidence="5">Lacks conserved residue(s) required for the propagation of feature annotation.</text>
</comment>
<dbReference type="SUPFAM" id="SSF57196">
    <property type="entry name" value="EGF/Laminin"/>
    <property type="match status" value="1"/>
</dbReference>
<evidence type="ECO:0000313" key="9">
    <source>
        <dbReference type="RefSeq" id="XP_006821215.1"/>
    </source>
</evidence>
<evidence type="ECO:0000256" key="3">
    <source>
        <dbReference type="ARBA" id="ARBA00022801"/>
    </source>
</evidence>
<name>A0ABM0MMH4_SACKO</name>
<evidence type="ECO:0000256" key="5">
    <source>
        <dbReference type="PROSITE-ProRule" id="PRU00059"/>
    </source>
</evidence>
<feature type="domain" description="CUB" evidence="7">
    <location>
        <begin position="184"/>
        <end position="295"/>
    </location>
</feature>
<dbReference type="SMART" id="SM00042">
    <property type="entry name" value="CUB"/>
    <property type="match status" value="2"/>
</dbReference>
<evidence type="ECO:0000256" key="1">
    <source>
        <dbReference type="ARBA" id="ARBA00022670"/>
    </source>
</evidence>
<dbReference type="CDD" id="cd00041">
    <property type="entry name" value="CUB"/>
    <property type="match status" value="2"/>
</dbReference>
<feature type="domain" description="CUB" evidence="7">
    <location>
        <begin position="23"/>
        <end position="140"/>
    </location>
</feature>
<dbReference type="CDD" id="cd00054">
    <property type="entry name" value="EGF_CA"/>
    <property type="match status" value="1"/>
</dbReference>
<dbReference type="Pfam" id="PF00431">
    <property type="entry name" value="CUB"/>
    <property type="match status" value="2"/>
</dbReference>
<keyword evidence="2" id="KW-0677">Repeat</keyword>
<keyword evidence="4 5" id="KW-1015">Disulfide bond</keyword>
<protein>
    <submittedName>
        <fullName evidence="9">Mannan-binding lectin serine protease 1-like</fullName>
    </submittedName>
</protein>
<dbReference type="Gene3D" id="2.60.120.290">
    <property type="entry name" value="Spermadhesin, CUB domain"/>
    <property type="match status" value="2"/>
</dbReference>
<dbReference type="InterPro" id="IPR018097">
    <property type="entry name" value="EGF_Ca-bd_CS"/>
</dbReference>
<dbReference type="GeneID" id="100378733"/>
<dbReference type="PROSITE" id="PS01187">
    <property type="entry name" value="EGF_CA"/>
    <property type="match status" value="1"/>
</dbReference>
<dbReference type="SMART" id="SM00179">
    <property type="entry name" value="EGF_CA"/>
    <property type="match status" value="1"/>
</dbReference>
<dbReference type="SUPFAM" id="SSF49854">
    <property type="entry name" value="Spermadhesin, CUB domain"/>
    <property type="match status" value="2"/>
</dbReference>
<gene>
    <name evidence="9" type="primary">LOC100378733</name>
</gene>
<dbReference type="PANTHER" id="PTHR24255">
    <property type="entry name" value="COMPLEMENT COMPONENT 1, S SUBCOMPONENT-RELATED"/>
    <property type="match status" value="1"/>
</dbReference>
<dbReference type="Pfam" id="PF14670">
    <property type="entry name" value="FXa_inhibition"/>
    <property type="match status" value="1"/>
</dbReference>
<feature type="disulfide bond" evidence="5">
    <location>
        <begin position="184"/>
        <end position="211"/>
    </location>
</feature>
<keyword evidence="1" id="KW-0645">Protease</keyword>
<dbReference type="PROSITE" id="PS01180">
    <property type="entry name" value="CUB"/>
    <property type="match status" value="2"/>
</dbReference>